<dbReference type="NCBIfam" id="TIGR00099">
    <property type="entry name" value="Cof-subfamily"/>
    <property type="match status" value="1"/>
</dbReference>
<gene>
    <name evidence="1" type="ORF">CN611_24265</name>
</gene>
<dbReference type="InterPro" id="IPR036412">
    <property type="entry name" value="HAD-like_sf"/>
</dbReference>
<evidence type="ECO:0000313" key="2">
    <source>
        <dbReference type="Proteomes" id="UP000220621"/>
    </source>
</evidence>
<dbReference type="Gene3D" id="3.40.50.1000">
    <property type="entry name" value="HAD superfamily/HAD-like"/>
    <property type="match status" value="1"/>
</dbReference>
<reference evidence="1 2" key="1">
    <citation type="submission" date="2017-09" db="EMBL/GenBank/DDBJ databases">
        <title>Large-scale bioinformatics analysis of Bacillus genomes uncovers conserved roles of natural products in bacterial physiology.</title>
        <authorList>
            <consortium name="Agbiome Team Llc"/>
            <person name="Bleich R.M."/>
            <person name="Grubbs K.J."/>
            <person name="Santa Maria K.C."/>
            <person name="Allen S.E."/>
            <person name="Farag S."/>
            <person name="Shank E.A."/>
            <person name="Bowers A."/>
        </authorList>
    </citation>
    <scope>NUCLEOTIDE SEQUENCE [LARGE SCALE GENOMIC DNA]</scope>
    <source>
        <strain evidence="1 2">AFS010764</strain>
    </source>
</reference>
<dbReference type="Gene3D" id="3.30.1240.10">
    <property type="match status" value="1"/>
</dbReference>
<dbReference type="Proteomes" id="UP000220621">
    <property type="component" value="Unassembled WGS sequence"/>
</dbReference>
<dbReference type="RefSeq" id="WP_064474003.1">
    <property type="nucleotide sequence ID" value="NZ_JAKGBO010000025.1"/>
</dbReference>
<dbReference type="InterPro" id="IPR006379">
    <property type="entry name" value="HAD-SF_hydro_IIB"/>
</dbReference>
<dbReference type="GO" id="GO:0000287">
    <property type="term" value="F:magnesium ion binding"/>
    <property type="evidence" value="ECO:0007669"/>
    <property type="project" value="TreeGrafter"/>
</dbReference>
<evidence type="ECO:0000313" key="1">
    <source>
        <dbReference type="EMBL" id="PEM49769.1"/>
    </source>
</evidence>
<organism evidence="1 2">
    <name type="scientific">Bacillus wiedmannii</name>
    <dbReference type="NCBI Taxonomy" id="1890302"/>
    <lineage>
        <taxon>Bacteria</taxon>
        <taxon>Bacillati</taxon>
        <taxon>Bacillota</taxon>
        <taxon>Bacilli</taxon>
        <taxon>Bacillales</taxon>
        <taxon>Bacillaceae</taxon>
        <taxon>Bacillus</taxon>
        <taxon>Bacillus cereus group</taxon>
    </lineage>
</organism>
<dbReference type="EMBL" id="NUDL01000089">
    <property type="protein sequence ID" value="PEM49769.1"/>
    <property type="molecule type" value="Genomic_DNA"/>
</dbReference>
<dbReference type="InterPro" id="IPR023214">
    <property type="entry name" value="HAD_sf"/>
</dbReference>
<dbReference type="SFLD" id="SFLDG01140">
    <property type="entry name" value="C2.B:_Phosphomannomutase_and_P"/>
    <property type="match status" value="1"/>
</dbReference>
<dbReference type="PANTHER" id="PTHR10000">
    <property type="entry name" value="PHOSPHOSERINE PHOSPHATASE"/>
    <property type="match status" value="1"/>
</dbReference>
<sequence length="260" mass="28981">MYKVVFFDVDGTLLSEIDRSMHESTKEAIQRLIDKGIHVVVTTGRPYGLCSQFKELGIHTFISANGAHIKCEETVIHKSVLSSEIVHDISEFAELNGHGVSYFTEGFTMNGIASDNERVMQALSETLNLGEYPEKSKDLSEEIYCLCLYADEIESQKFIEKYPMLTFDRFHGYVINVLEDNKVSKLTAIQKVLDHLNICKSEAIAFGDGGNDIEMLQYVGLGIAMGNGGEVLKTKADFVTKKASEGGISFALKEFRIIEK</sequence>
<dbReference type="NCBIfam" id="TIGR01484">
    <property type="entry name" value="HAD-SF-IIB"/>
    <property type="match status" value="1"/>
</dbReference>
<protein>
    <submittedName>
        <fullName evidence="1">Cof-type HAD-IIB family hydrolase</fullName>
    </submittedName>
</protein>
<dbReference type="GO" id="GO:0005829">
    <property type="term" value="C:cytosol"/>
    <property type="evidence" value="ECO:0007669"/>
    <property type="project" value="TreeGrafter"/>
</dbReference>
<dbReference type="SUPFAM" id="SSF56784">
    <property type="entry name" value="HAD-like"/>
    <property type="match status" value="1"/>
</dbReference>
<keyword evidence="1" id="KW-0378">Hydrolase</keyword>
<dbReference type="GO" id="GO:0016791">
    <property type="term" value="F:phosphatase activity"/>
    <property type="evidence" value="ECO:0007669"/>
    <property type="project" value="TreeGrafter"/>
</dbReference>
<dbReference type="PANTHER" id="PTHR10000:SF25">
    <property type="entry name" value="PHOSPHATASE YKRA-RELATED"/>
    <property type="match status" value="1"/>
</dbReference>
<name>A0A1A9Q116_9BACI</name>
<accession>A0A1A9Q116</accession>
<dbReference type="PROSITE" id="PS01229">
    <property type="entry name" value="COF_2"/>
    <property type="match status" value="1"/>
</dbReference>
<dbReference type="PROSITE" id="PS01228">
    <property type="entry name" value="COF_1"/>
    <property type="match status" value="1"/>
</dbReference>
<dbReference type="SFLD" id="SFLDS00003">
    <property type="entry name" value="Haloacid_Dehalogenase"/>
    <property type="match status" value="1"/>
</dbReference>
<dbReference type="AlphaFoldDB" id="A0A1A9Q116"/>
<dbReference type="Pfam" id="PF08282">
    <property type="entry name" value="Hydrolase_3"/>
    <property type="match status" value="1"/>
</dbReference>
<comment type="caution">
    <text evidence="1">The sequence shown here is derived from an EMBL/GenBank/DDBJ whole genome shotgun (WGS) entry which is preliminary data.</text>
</comment>
<proteinExistence type="predicted"/>
<dbReference type="CDD" id="cd07517">
    <property type="entry name" value="HAD_HPP"/>
    <property type="match status" value="1"/>
</dbReference>
<dbReference type="InterPro" id="IPR000150">
    <property type="entry name" value="Cof"/>
</dbReference>